<dbReference type="GeneID" id="12984463"/>
<evidence type="ECO:0000256" key="1">
    <source>
        <dbReference type="SAM" id="MobiDB-lite"/>
    </source>
</evidence>
<dbReference type="KEGG" id="mgr:MGG_16151"/>
<name>G4MKR8_PYRO7</name>
<accession>G4MKR8</accession>
<dbReference type="AlphaFoldDB" id="G4MKR8"/>
<keyword evidence="3" id="KW-1185">Reference proteome</keyword>
<dbReference type="HOGENOM" id="CLU_2171559_0_0_1"/>
<gene>
    <name evidence="2" type="ORF">MGG_16151</name>
</gene>
<dbReference type="VEuPathDB" id="FungiDB:MGG_16151"/>
<dbReference type="EMBL" id="CM001231">
    <property type="protein sequence ID" value="EHA56758.1"/>
    <property type="molecule type" value="Genomic_DNA"/>
</dbReference>
<dbReference type="Proteomes" id="UP000009058">
    <property type="component" value="Chromosome 1"/>
</dbReference>
<dbReference type="InParanoid" id="G4MKR8"/>
<dbReference type="RefSeq" id="XP_003709370.1">
    <property type="nucleotide sequence ID" value="XM_003709322.1"/>
</dbReference>
<evidence type="ECO:0000313" key="3">
    <source>
        <dbReference type="Proteomes" id="UP000009058"/>
    </source>
</evidence>
<reference key="2">
    <citation type="submission" date="2011-05" db="EMBL/GenBank/DDBJ databases">
        <title>The Genome Sequence of Magnaporthe oryzae 70-15.</title>
        <authorList>
            <consortium name="The Broad Institute Genome Sequencing Platform"/>
            <person name="Ma L.-J."/>
            <person name="Dead R."/>
            <person name="Young S.K."/>
            <person name="Zeng Q."/>
            <person name="Gargeya S."/>
            <person name="Fitzgerald M."/>
            <person name="Haas B."/>
            <person name="Abouelleil A."/>
            <person name="Alvarado L."/>
            <person name="Arachchi H.M."/>
            <person name="Berlin A."/>
            <person name="Brown A."/>
            <person name="Chapman S.B."/>
            <person name="Chen Z."/>
            <person name="Dunbar C."/>
            <person name="Freedman E."/>
            <person name="Gearin G."/>
            <person name="Gellesch M."/>
            <person name="Goldberg J."/>
            <person name="Griggs A."/>
            <person name="Gujja S."/>
            <person name="Heiman D."/>
            <person name="Howarth C."/>
            <person name="Larson L."/>
            <person name="Lui A."/>
            <person name="MacDonald P.J.P."/>
            <person name="Mehta T."/>
            <person name="Montmayeur A."/>
            <person name="Murphy C."/>
            <person name="Neiman D."/>
            <person name="Pearson M."/>
            <person name="Priest M."/>
            <person name="Roberts A."/>
            <person name="Saif S."/>
            <person name="Shea T."/>
            <person name="Shenoy N."/>
            <person name="Sisk P."/>
            <person name="Stolte C."/>
            <person name="Sykes S."/>
            <person name="Yandava C."/>
            <person name="Wortman J."/>
            <person name="Nusbaum C."/>
            <person name="Birren B."/>
        </authorList>
    </citation>
    <scope>NUCLEOTIDE SEQUENCE</scope>
    <source>
        <strain>70-15</strain>
    </source>
</reference>
<organism evidence="2 3">
    <name type="scientific">Pyricularia oryzae (strain 70-15 / ATCC MYA-4617 / FGSC 8958)</name>
    <name type="common">Rice blast fungus</name>
    <name type="synonym">Magnaporthe oryzae</name>
    <dbReference type="NCBI Taxonomy" id="242507"/>
    <lineage>
        <taxon>Eukaryota</taxon>
        <taxon>Fungi</taxon>
        <taxon>Dikarya</taxon>
        <taxon>Ascomycota</taxon>
        <taxon>Pezizomycotina</taxon>
        <taxon>Sordariomycetes</taxon>
        <taxon>Sordariomycetidae</taxon>
        <taxon>Magnaporthales</taxon>
        <taxon>Pyriculariaceae</taxon>
        <taxon>Pyricularia</taxon>
    </lineage>
</organism>
<feature type="compositionally biased region" description="Polar residues" evidence="1">
    <location>
        <begin position="98"/>
        <end position="110"/>
    </location>
</feature>
<sequence length="110" mass="12405">MSTQVQGSIAKSYPARVKSSSYRSDKIRITFNPHSEETRLKAKNFRSWPAASWPAEELSHTNQSKQVIRFHRCPFSKPCAPICRLNRVKNNEEKPPNTAAQSHHTNGSGA</sequence>
<feature type="region of interest" description="Disordered" evidence="1">
    <location>
        <begin position="88"/>
        <end position="110"/>
    </location>
</feature>
<protein>
    <submittedName>
        <fullName evidence="2">Uncharacterized protein</fullName>
    </submittedName>
</protein>
<reference evidence="2 3" key="1">
    <citation type="journal article" date="2005" name="Nature">
        <title>The genome sequence of the rice blast fungus Magnaporthe grisea.</title>
        <authorList>
            <person name="Dean R.A."/>
            <person name="Talbot N.J."/>
            <person name="Ebbole D.J."/>
            <person name="Farman M.L."/>
            <person name="Mitchell T.K."/>
            <person name="Orbach M.J."/>
            <person name="Thon M."/>
            <person name="Kulkarni R."/>
            <person name="Xu J.R."/>
            <person name="Pan H."/>
            <person name="Read N.D."/>
            <person name="Lee Y.H."/>
            <person name="Carbone I."/>
            <person name="Brown D."/>
            <person name="Oh Y.Y."/>
            <person name="Donofrio N."/>
            <person name="Jeong J.S."/>
            <person name="Soanes D.M."/>
            <person name="Djonovic S."/>
            <person name="Kolomiets E."/>
            <person name="Rehmeyer C."/>
            <person name="Li W."/>
            <person name="Harding M."/>
            <person name="Kim S."/>
            <person name="Lebrun M.H."/>
            <person name="Bohnert H."/>
            <person name="Coughlan S."/>
            <person name="Butler J."/>
            <person name="Calvo S."/>
            <person name="Ma L.J."/>
            <person name="Nicol R."/>
            <person name="Purcell S."/>
            <person name="Nusbaum C."/>
            <person name="Galagan J.E."/>
            <person name="Birren B.W."/>
        </authorList>
    </citation>
    <scope>NUCLEOTIDE SEQUENCE [LARGE SCALE GENOMIC DNA]</scope>
    <source>
        <strain evidence="3">70-15 / ATCC MYA-4617 / FGSC 8958</strain>
    </source>
</reference>
<evidence type="ECO:0000313" key="2">
    <source>
        <dbReference type="EMBL" id="EHA56758.1"/>
    </source>
</evidence>
<proteinExistence type="predicted"/>